<evidence type="ECO:0000256" key="1">
    <source>
        <dbReference type="SAM" id="Phobius"/>
    </source>
</evidence>
<dbReference type="KEGG" id="uam:UABAM_04072"/>
<feature type="transmembrane region" description="Helical" evidence="1">
    <location>
        <begin position="57"/>
        <end position="75"/>
    </location>
</feature>
<dbReference type="RefSeq" id="WP_151969787.1">
    <property type="nucleotide sequence ID" value="NZ_AP019860.1"/>
</dbReference>
<keyword evidence="1" id="KW-1133">Transmembrane helix</keyword>
<reference evidence="2 3" key="1">
    <citation type="submission" date="2019-08" db="EMBL/GenBank/DDBJ databases">
        <title>Complete genome sequence of Candidatus Uab amorphum.</title>
        <authorList>
            <person name="Shiratori T."/>
            <person name="Suzuki S."/>
            <person name="Kakizawa Y."/>
            <person name="Ishida K."/>
        </authorList>
    </citation>
    <scope>NUCLEOTIDE SEQUENCE [LARGE SCALE GENOMIC DNA]</scope>
    <source>
        <strain evidence="2 3">SRT547</strain>
    </source>
</reference>
<keyword evidence="1" id="KW-0472">Membrane</keyword>
<protein>
    <submittedName>
        <fullName evidence="2">Uncharacterized protein</fullName>
    </submittedName>
</protein>
<organism evidence="2 3">
    <name type="scientific">Uabimicrobium amorphum</name>
    <dbReference type="NCBI Taxonomy" id="2596890"/>
    <lineage>
        <taxon>Bacteria</taxon>
        <taxon>Pseudomonadati</taxon>
        <taxon>Planctomycetota</taxon>
        <taxon>Candidatus Uabimicrobiia</taxon>
        <taxon>Candidatus Uabimicrobiales</taxon>
        <taxon>Candidatus Uabimicrobiaceae</taxon>
        <taxon>Candidatus Uabimicrobium</taxon>
    </lineage>
</organism>
<dbReference type="AlphaFoldDB" id="A0A5S9IQ77"/>
<feature type="transmembrane region" description="Helical" evidence="1">
    <location>
        <begin position="20"/>
        <end position="45"/>
    </location>
</feature>
<gene>
    <name evidence="2" type="ORF">UABAM_04072</name>
</gene>
<proteinExistence type="predicted"/>
<evidence type="ECO:0000313" key="2">
    <source>
        <dbReference type="EMBL" id="BBM85697.1"/>
    </source>
</evidence>
<evidence type="ECO:0000313" key="3">
    <source>
        <dbReference type="Proteomes" id="UP000326354"/>
    </source>
</evidence>
<sequence length="199" mass="22719">MHSAKTKLEQGFRETENDIIISAILGVIICAVFIVIFCYGSYFAINVALARRGINILPFNEFIPFFVIGFVVLMMTSKQYQPEVYERPHSRRAFNHAMLGIAMMVPNLVNQNLQGFGDLIQLKNNSYSLDLALEILAMSKKGTSLKAIYDKQNVYSKGQIRLTMNLLEKADFVFVNKSKLEVFTTDTGDTILFEWQRNR</sequence>
<keyword evidence="1" id="KW-0812">Transmembrane</keyword>
<keyword evidence="3" id="KW-1185">Reference proteome</keyword>
<dbReference type="Proteomes" id="UP000326354">
    <property type="component" value="Chromosome"/>
</dbReference>
<accession>A0A5S9IQ77</accession>
<dbReference type="EMBL" id="AP019860">
    <property type="protein sequence ID" value="BBM85697.1"/>
    <property type="molecule type" value="Genomic_DNA"/>
</dbReference>
<name>A0A5S9IQ77_UABAM</name>